<accession>A0ACD3B341</accession>
<proteinExistence type="predicted"/>
<dbReference type="EMBL" id="ML208285">
    <property type="protein sequence ID" value="TFK72450.1"/>
    <property type="molecule type" value="Genomic_DNA"/>
</dbReference>
<name>A0ACD3B341_9AGAR</name>
<reference evidence="1 2" key="1">
    <citation type="journal article" date="2019" name="Nat. Ecol. Evol.">
        <title>Megaphylogeny resolves global patterns of mushroom evolution.</title>
        <authorList>
            <person name="Varga T."/>
            <person name="Krizsan K."/>
            <person name="Foldi C."/>
            <person name="Dima B."/>
            <person name="Sanchez-Garcia M."/>
            <person name="Sanchez-Ramirez S."/>
            <person name="Szollosi G.J."/>
            <person name="Szarkandi J.G."/>
            <person name="Papp V."/>
            <person name="Albert L."/>
            <person name="Andreopoulos W."/>
            <person name="Angelini C."/>
            <person name="Antonin V."/>
            <person name="Barry K.W."/>
            <person name="Bougher N.L."/>
            <person name="Buchanan P."/>
            <person name="Buyck B."/>
            <person name="Bense V."/>
            <person name="Catcheside P."/>
            <person name="Chovatia M."/>
            <person name="Cooper J."/>
            <person name="Damon W."/>
            <person name="Desjardin D."/>
            <person name="Finy P."/>
            <person name="Geml J."/>
            <person name="Haridas S."/>
            <person name="Hughes K."/>
            <person name="Justo A."/>
            <person name="Karasinski D."/>
            <person name="Kautmanova I."/>
            <person name="Kiss B."/>
            <person name="Kocsube S."/>
            <person name="Kotiranta H."/>
            <person name="LaButti K.M."/>
            <person name="Lechner B.E."/>
            <person name="Liimatainen K."/>
            <person name="Lipzen A."/>
            <person name="Lukacs Z."/>
            <person name="Mihaltcheva S."/>
            <person name="Morgado L.N."/>
            <person name="Niskanen T."/>
            <person name="Noordeloos M.E."/>
            <person name="Ohm R.A."/>
            <person name="Ortiz-Santana B."/>
            <person name="Ovrebo C."/>
            <person name="Racz N."/>
            <person name="Riley R."/>
            <person name="Savchenko A."/>
            <person name="Shiryaev A."/>
            <person name="Soop K."/>
            <person name="Spirin V."/>
            <person name="Szebenyi C."/>
            <person name="Tomsovsky M."/>
            <person name="Tulloss R.E."/>
            <person name="Uehling J."/>
            <person name="Grigoriev I.V."/>
            <person name="Vagvolgyi C."/>
            <person name="Papp T."/>
            <person name="Martin F.M."/>
            <person name="Miettinen O."/>
            <person name="Hibbett D.S."/>
            <person name="Nagy L.G."/>
        </authorList>
    </citation>
    <scope>NUCLEOTIDE SEQUENCE [LARGE SCALE GENOMIC DNA]</scope>
    <source>
        <strain evidence="1 2">NL-1719</strain>
    </source>
</reference>
<evidence type="ECO:0000313" key="1">
    <source>
        <dbReference type="EMBL" id="TFK72450.1"/>
    </source>
</evidence>
<gene>
    <name evidence="1" type="ORF">BDN72DRAFT_836219</name>
</gene>
<protein>
    <submittedName>
        <fullName evidence="1">Phosphatases II</fullName>
    </submittedName>
</protein>
<dbReference type="Proteomes" id="UP000308600">
    <property type="component" value="Unassembled WGS sequence"/>
</dbReference>
<keyword evidence="2" id="KW-1185">Reference proteome</keyword>
<evidence type="ECO:0000313" key="2">
    <source>
        <dbReference type="Proteomes" id="UP000308600"/>
    </source>
</evidence>
<organism evidence="1 2">
    <name type="scientific">Pluteus cervinus</name>
    <dbReference type="NCBI Taxonomy" id="181527"/>
    <lineage>
        <taxon>Eukaryota</taxon>
        <taxon>Fungi</taxon>
        <taxon>Dikarya</taxon>
        <taxon>Basidiomycota</taxon>
        <taxon>Agaricomycotina</taxon>
        <taxon>Agaricomycetes</taxon>
        <taxon>Agaricomycetidae</taxon>
        <taxon>Agaricales</taxon>
        <taxon>Pluteineae</taxon>
        <taxon>Pluteaceae</taxon>
        <taxon>Pluteus</taxon>
    </lineage>
</organism>
<sequence length="147" mass="16614">MSVDMDEIVPKLWLGDWSASRNVEALQARDITSILCLFEGDALQPEGFIHRQILIDDHPSVDILVHLRSAIDFIQEQLDTGHGILVHCGAGISRSPTAVAAYLIYTRNMDVDEAITFIKKKRYVIEPNDGFIKQLRIFRADNLQLPN</sequence>